<name>A0A545TV21_9GAMM</name>
<dbReference type="Proteomes" id="UP000315439">
    <property type="component" value="Unassembled WGS sequence"/>
</dbReference>
<keyword evidence="1" id="KW-1133">Transmembrane helix</keyword>
<evidence type="ECO:0000313" key="2">
    <source>
        <dbReference type="EMBL" id="TQV81064.1"/>
    </source>
</evidence>
<dbReference type="RefSeq" id="WP_142935213.1">
    <property type="nucleotide sequence ID" value="NZ_ML660173.1"/>
</dbReference>
<reference evidence="2 3" key="1">
    <citation type="submission" date="2019-07" db="EMBL/GenBank/DDBJ databases">
        <title>Draft genome for Aliikangiella sp. M105.</title>
        <authorList>
            <person name="Wang G."/>
        </authorList>
    </citation>
    <scope>NUCLEOTIDE SEQUENCE [LARGE SCALE GENOMIC DNA]</scope>
    <source>
        <strain evidence="2 3">M105</strain>
    </source>
</reference>
<dbReference type="EMBL" id="VIKS01000017">
    <property type="protein sequence ID" value="TQV81064.1"/>
    <property type="molecule type" value="Genomic_DNA"/>
</dbReference>
<proteinExistence type="predicted"/>
<dbReference type="OrthoDB" id="947352at2"/>
<accession>A0A545TV21</accession>
<organism evidence="2 3">
    <name type="scientific">Aliikangiella coralliicola</name>
    <dbReference type="NCBI Taxonomy" id="2592383"/>
    <lineage>
        <taxon>Bacteria</taxon>
        <taxon>Pseudomonadati</taxon>
        <taxon>Pseudomonadota</taxon>
        <taxon>Gammaproteobacteria</taxon>
        <taxon>Oceanospirillales</taxon>
        <taxon>Pleioneaceae</taxon>
        <taxon>Aliikangiella</taxon>
    </lineage>
</organism>
<evidence type="ECO:0000313" key="3">
    <source>
        <dbReference type="Proteomes" id="UP000315439"/>
    </source>
</evidence>
<keyword evidence="1" id="KW-0472">Membrane</keyword>
<comment type="caution">
    <text evidence="2">The sequence shown here is derived from an EMBL/GenBank/DDBJ whole genome shotgun (WGS) entry which is preliminary data.</text>
</comment>
<feature type="transmembrane region" description="Helical" evidence="1">
    <location>
        <begin position="104"/>
        <end position="119"/>
    </location>
</feature>
<sequence>MKSMLLPTFLLLAGAIVYWLFRTNIYLLYLFPIQNSTPLSADNIYLYFLKNYFSDLVWCIALTQVALKLIEAGVPKFYSILLLSMPISSEILQATGLISGTFDWLDLLIYLAVFIYFFSKRYFSMKNFYKHIVGTISVLIFSLTIMACLFPDPPPRKPVVYTTGVFTIQQKKDEIFTKPQLSNILKSSKNLSMVLRVPNPGDKVTEEQKQANSVLYNLIEKEFAKAGFIVRDRLLFAKVLEQETKDYSKIGLITETDLILELLTYTTKQPYKITTFSDSQGSSQTAAREITFNGAMVEFKLISVKQNDMVGSYTFYYTPCTQGCTHRFSDSYSARRTWKVEKDIPKDFFVNSSRKLIKELKVDR</sequence>
<feature type="transmembrane region" description="Helical" evidence="1">
    <location>
        <begin position="52"/>
        <end position="70"/>
    </location>
</feature>
<dbReference type="AlphaFoldDB" id="A0A545TV21"/>
<feature type="transmembrane region" description="Helical" evidence="1">
    <location>
        <begin position="131"/>
        <end position="150"/>
    </location>
</feature>
<evidence type="ECO:0000256" key="1">
    <source>
        <dbReference type="SAM" id="Phobius"/>
    </source>
</evidence>
<feature type="transmembrane region" description="Helical" evidence="1">
    <location>
        <begin position="9"/>
        <end position="32"/>
    </location>
</feature>
<protein>
    <submittedName>
        <fullName evidence="2">Uncharacterized protein</fullName>
    </submittedName>
</protein>
<gene>
    <name evidence="2" type="ORF">FLL46_25980</name>
</gene>
<keyword evidence="1" id="KW-0812">Transmembrane</keyword>
<keyword evidence="3" id="KW-1185">Reference proteome</keyword>